<dbReference type="CDD" id="cd02440">
    <property type="entry name" value="AdoMet_MTases"/>
    <property type="match status" value="1"/>
</dbReference>
<evidence type="ECO:0000256" key="3">
    <source>
        <dbReference type="ARBA" id="ARBA00022679"/>
    </source>
</evidence>
<comment type="caution">
    <text evidence="7">The sequence shown here is derived from an EMBL/GenBank/DDBJ whole genome shotgun (WGS) entry which is preliminary data.</text>
</comment>
<dbReference type="Proteomes" id="UP000276232">
    <property type="component" value="Unassembled WGS sequence"/>
</dbReference>
<feature type="domain" description="DUF7059" evidence="6">
    <location>
        <begin position="32"/>
        <end position="118"/>
    </location>
</feature>
<dbReference type="InParanoid" id="A0A3N1HPX7"/>
<evidence type="ECO:0000256" key="4">
    <source>
        <dbReference type="ARBA" id="ARBA00022691"/>
    </source>
</evidence>
<evidence type="ECO:0000259" key="5">
    <source>
        <dbReference type="Pfam" id="PF05175"/>
    </source>
</evidence>
<keyword evidence="8" id="KW-1185">Reference proteome</keyword>
<dbReference type="Gene3D" id="3.40.50.150">
    <property type="entry name" value="Vaccinia Virus protein VP39"/>
    <property type="match status" value="1"/>
</dbReference>
<dbReference type="InterPro" id="IPR052190">
    <property type="entry name" value="Euk-Arch_PrmC-MTase"/>
</dbReference>
<evidence type="ECO:0000256" key="2">
    <source>
        <dbReference type="ARBA" id="ARBA00022603"/>
    </source>
</evidence>
<evidence type="ECO:0000313" key="8">
    <source>
        <dbReference type="Proteomes" id="UP000276232"/>
    </source>
</evidence>
<gene>
    <name evidence="7" type="ORF">EDC03_0682</name>
</gene>
<keyword evidence="3 7" id="KW-0808">Transferase</keyword>
<reference evidence="7 8" key="1">
    <citation type="journal article" date="2015" name="Stand. Genomic Sci.">
        <title>Genomic Encyclopedia of Bacterial and Archaeal Type Strains, Phase III: the genomes of soil and plant-associated and newly described type strains.</title>
        <authorList>
            <person name="Whitman W.B."/>
            <person name="Woyke T."/>
            <person name="Klenk H.P."/>
            <person name="Zhou Y."/>
            <person name="Lilburn T.G."/>
            <person name="Beck B.J."/>
            <person name="De Vos P."/>
            <person name="Vandamme P."/>
            <person name="Eisen J.A."/>
            <person name="Garrity G."/>
            <person name="Hugenholtz P."/>
            <person name="Kyrpides N.C."/>
        </authorList>
    </citation>
    <scope>NUCLEOTIDE SEQUENCE [LARGE SCALE GENOMIC DNA]</scope>
    <source>
        <strain evidence="7 8">CECT 7306</strain>
    </source>
</reference>
<proteinExistence type="inferred from homology"/>
<evidence type="ECO:0000313" key="7">
    <source>
        <dbReference type="EMBL" id="ROP44561.1"/>
    </source>
</evidence>
<dbReference type="GO" id="GO:0008170">
    <property type="term" value="F:N-methyltransferase activity"/>
    <property type="evidence" value="ECO:0007669"/>
    <property type="project" value="UniProtKB-ARBA"/>
</dbReference>
<accession>A0A3N1HPX7</accession>
<dbReference type="Pfam" id="PF05175">
    <property type="entry name" value="MTS"/>
    <property type="match status" value="1"/>
</dbReference>
<dbReference type="PANTHER" id="PTHR45875">
    <property type="entry name" value="METHYLTRANSFERASE N6AMT1"/>
    <property type="match status" value="1"/>
</dbReference>
<dbReference type="Pfam" id="PF23186">
    <property type="entry name" value="DUF7059"/>
    <property type="match status" value="1"/>
</dbReference>
<evidence type="ECO:0000259" key="6">
    <source>
        <dbReference type="Pfam" id="PF23186"/>
    </source>
</evidence>
<dbReference type="GO" id="GO:0003676">
    <property type="term" value="F:nucleic acid binding"/>
    <property type="evidence" value="ECO:0007669"/>
    <property type="project" value="InterPro"/>
</dbReference>
<dbReference type="AlphaFoldDB" id="A0A3N1HPX7"/>
<sequence>MSAGPSADDVPAPDPRLVADLRADLAAVGGDGYRVDAVTALLGLVADAALHREQPLAARRVVTAAVGAGDPLAALVGAFVLGLEVPSDVLATALPRCGLDGAGRLGLLEAVPGGRARARLELRPYAAVDAAGGADWWVASDLGETATGGPLRTDHVLGVGGASTTLARAVVREPVDRALDLGTGCGVQALHLRRHARSVVATDVSARALRVAALTLALDGGAGGDRPGEDGAAPGRGTVDLRRGSLLAPVAGEAFDLVVSNPPFVITPRTDGVPAYEYRDGGMVGDALVQHLVEDVGGVLAPGGTAQMLGNWEHRDGEPWTDRVGAWLDASGLDGWVVQRDLLDPAAYAETWVRDGGQREGAAFDALVGAWLDDLAGRRVDAVGLGLVVLRRPVDPSRPRLRRLEEVPGTGSGALGAHVADVLAAEEQLAGLDDAALARRHLVVAPDVTEERHARPGAADPEVVLLRQGGGFGRAVRVGTAVAGVVGACDGDLPLGVLVGAVAQLLGRPAEEVAAEVLPAARGLVADGLLRLA</sequence>
<comment type="similarity">
    <text evidence="1">Belongs to the eukaryotic/archaeal PrmC-related family.</text>
</comment>
<dbReference type="EMBL" id="RJKN01000002">
    <property type="protein sequence ID" value="ROP44561.1"/>
    <property type="molecule type" value="Genomic_DNA"/>
</dbReference>
<feature type="domain" description="Methyltransferase small" evidence="5">
    <location>
        <begin position="162"/>
        <end position="266"/>
    </location>
</feature>
<dbReference type="PROSITE" id="PS00092">
    <property type="entry name" value="N6_MTASE"/>
    <property type="match status" value="1"/>
</dbReference>
<evidence type="ECO:0000256" key="1">
    <source>
        <dbReference type="ARBA" id="ARBA00006149"/>
    </source>
</evidence>
<dbReference type="InterPro" id="IPR007848">
    <property type="entry name" value="Small_mtfrase_dom"/>
</dbReference>
<dbReference type="GO" id="GO:0035657">
    <property type="term" value="C:eRF1 methyltransferase complex"/>
    <property type="evidence" value="ECO:0007669"/>
    <property type="project" value="TreeGrafter"/>
</dbReference>
<dbReference type="GO" id="GO:0008276">
    <property type="term" value="F:protein methyltransferase activity"/>
    <property type="evidence" value="ECO:0007669"/>
    <property type="project" value="TreeGrafter"/>
</dbReference>
<organism evidence="7 8">
    <name type="scientific">Pseudokineococcus lusitanus</name>
    <dbReference type="NCBI Taxonomy" id="763993"/>
    <lineage>
        <taxon>Bacteria</taxon>
        <taxon>Bacillati</taxon>
        <taxon>Actinomycetota</taxon>
        <taxon>Actinomycetes</taxon>
        <taxon>Kineosporiales</taxon>
        <taxon>Kineosporiaceae</taxon>
        <taxon>Pseudokineococcus</taxon>
    </lineage>
</organism>
<protein>
    <submittedName>
        <fullName evidence="7">Methyltransferase family protein</fullName>
    </submittedName>
</protein>
<dbReference type="InterPro" id="IPR029063">
    <property type="entry name" value="SAM-dependent_MTases_sf"/>
</dbReference>
<dbReference type="GO" id="GO:0008757">
    <property type="term" value="F:S-adenosylmethionine-dependent methyltransferase activity"/>
    <property type="evidence" value="ECO:0007669"/>
    <property type="project" value="TreeGrafter"/>
</dbReference>
<dbReference type="InterPro" id="IPR055487">
    <property type="entry name" value="DUF7059"/>
</dbReference>
<dbReference type="GO" id="GO:0032259">
    <property type="term" value="P:methylation"/>
    <property type="evidence" value="ECO:0007669"/>
    <property type="project" value="UniProtKB-KW"/>
</dbReference>
<dbReference type="PANTHER" id="PTHR45875:SF1">
    <property type="entry name" value="METHYLTRANSFERASE N6AMT1"/>
    <property type="match status" value="1"/>
</dbReference>
<dbReference type="RefSeq" id="WP_199719911.1">
    <property type="nucleotide sequence ID" value="NZ_RJKN01000002.1"/>
</dbReference>
<dbReference type="InterPro" id="IPR002052">
    <property type="entry name" value="DNA_methylase_N6_adenine_CS"/>
</dbReference>
<name>A0A3N1HPX7_9ACTN</name>
<keyword evidence="2 7" id="KW-0489">Methyltransferase</keyword>
<dbReference type="SUPFAM" id="SSF53335">
    <property type="entry name" value="S-adenosyl-L-methionine-dependent methyltransferases"/>
    <property type="match status" value="1"/>
</dbReference>
<keyword evidence="4" id="KW-0949">S-adenosyl-L-methionine</keyword>